<name>A0ABV8XNY7_9DEIO</name>
<reference evidence="4" key="1">
    <citation type="journal article" date="2019" name="Int. J. Syst. Evol. Microbiol.">
        <title>The Global Catalogue of Microorganisms (GCM) 10K type strain sequencing project: providing services to taxonomists for standard genome sequencing and annotation.</title>
        <authorList>
            <consortium name="The Broad Institute Genomics Platform"/>
            <consortium name="The Broad Institute Genome Sequencing Center for Infectious Disease"/>
            <person name="Wu L."/>
            <person name="Ma J."/>
        </authorList>
    </citation>
    <scope>NUCLEOTIDE SEQUENCE [LARGE SCALE GENOMIC DNA]</scope>
    <source>
        <strain evidence="4">CCUG 56029</strain>
    </source>
</reference>
<feature type="transmembrane region" description="Helical" evidence="1">
    <location>
        <begin position="255"/>
        <end position="272"/>
    </location>
</feature>
<dbReference type="Pfam" id="PF00892">
    <property type="entry name" value="EamA"/>
    <property type="match status" value="2"/>
</dbReference>
<keyword evidence="1" id="KW-0472">Membrane</keyword>
<keyword evidence="4" id="KW-1185">Reference proteome</keyword>
<dbReference type="RefSeq" id="WP_380039247.1">
    <property type="nucleotide sequence ID" value="NZ_JBHSEH010000009.1"/>
</dbReference>
<evidence type="ECO:0000313" key="3">
    <source>
        <dbReference type="EMBL" id="MFC4426606.1"/>
    </source>
</evidence>
<evidence type="ECO:0000259" key="2">
    <source>
        <dbReference type="Pfam" id="PF00892"/>
    </source>
</evidence>
<accession>A0ABV8XNY7</accession>
<dbReference type="InterPro" id="IPR000620">
    <property type="entry name" value="EamA_dom"/>
</dbReference>
<feature type="domain" description="EamA" evidence="2">
    <location>
        <begin position="4"/>
        <end position="133"/>
    </location>
</feature>
<keyword evidence="1" id="KW-1133">Transmembrane helix</keyword>
<dbReference type="SUPFAM" id="SSF103481">
    <property type="entry name" value="Multidrug resistance efflux transporter EmrE"/>
    <property type="match status" value="2"/>
</dbReference>
<feature type="domain" description="EamA" evidence="2">
    <location>
        <begin position="144"/>
        <end position="270"/>
    </location>
</feature>
<comment type="caution">
    <text evidence="3">The sequence shown here is derived from an EMBL/GenBank/DDBJ whole genome shotgun (WGS) entry which is preliminary data.</text>
</comment>
<dbReference type="Proteomes" id="UP001595998">
    <property type="component" value="Unassembled WGS sequence"/>
</dbReference>
<feature type="transmembrane region" description="Helical" evidence="1">
    <location>
        <begin position="6"/>
        <end position="24"/>
    </location>
</feature>
<gene>
    <name evidence="3" type="ORF">ACFOZ9_10305</name>
</gene>
<keyword evidence="1" id="KW-0812">Transmembrane</keyword>
<evidence type="ECO:0000313" key="4">
    <source>
        <dbReference type="Proteomes" id="UP001595998"/>
    </source>
</evidence>
<protein>
    <submittedName>
        <fullName evidence="3">EamA family transporter</fullName>
    </submittedName>
</protein>
<proteinExistence type="predicted"/>
<sequence>MNPALSGLLSALTYGVGDFLSGLASRQDSPLRVVALTHPVSALLMVVLAVLGGQPLPPGSDLLWGAASGLVGLVAVLAFYRALALGPMGAVSVATGALSAAVPVAVGVLGGEVLGLWGWLGALGVLLGTGLLSLSPRHEAAGHGVPLGLLAGVGFGCFFVLLGQAKAPGVLWTLGAARVASSLLVVPLAAHLVGLRPRAPRLIAVSVPGDALGNLFYLLSVQGGGLAIGALLSSLYPAFTTLCAVTLLREHLRPVQWAGVGAALLGAALLAAN</sequence>
<dbReference type="EMBL" id="JBHSEH010000009">
    <property type="protein sequence ID" value="MFC4426606.1"/>
    <property type="molecule type" value="Genomic_DNA"/>
</dbReference>
<feature type="transmembrane region" description="Helical" evidence="1">
    <location>
        <begin position="63"/>
        <end position="83"/>
    </location>
</feature>
<feature type="transmembrane region" description="Helical" evidence="1">
    <location>
        <begin position="90"/>
        <end position="110"/>
    </location>
</feature>
<dbReference type="InterPro" id="IPR037185">
    <property type="entry name" value="EmrE-like"/>
</dbReference>
<feature type="transmembrane region" description="Helical" evidence="1">
    <location>
        <begin position="147"/>
        <end position="165"/>
    </location>
</feature>
<organism evidence="3 4">
    <name type="scientific">Deinococcus navajonensis</name>
    <dbReference type="NCBI Taxonomy" id="309884"/>
    <lineage>
        <taxon>Bacteria</taxon>
        <taxon>Thermotogati</taxon>
        <taxon>Deinococcota</taxon>
        <taxon>Deinococci</taxon>
        <taxon>Deinococcales</taxon>
        <taxon>Deinococcaceae</taxon>
        <taxon>Deinococcus</taxon>
    </lineage>
</organism>
<feature type="transmembrane region" description="Helical" evidence="1">
    <location>
        <begin position="171"/>
        <end position="190"/>
    </location>
</feature>
<feature type="transmembrane region" description="Helical" evidence="1">
    <location>
        <begin position="202"/>
        <end position="220"/>
    </location>
</feature>
<evidence type="ECO:0000256" key="1">
    <source>
        <dbReference type="SAM" id="Phobius"/>
    </source>
</evidence>
<feature type="transmembrane region" description="Helical" evidence="1">
    <location>
        <begin position="116"/>
        <end position="135"/>
    </location>
</feature>
<dbReference type="PANTHER" id="PTHR22911">
    <property type="entry name" value="ACYL-MALONYL CONDENSING ENZYME-RELATED"/>
    <property type="match status" value="1"/>
</dbReference>
<feature type="transmembrane region" description="Helical" evidence="1">
    <location>
        <begin position="31"/>
        <end position="51"/>
    </location>
</feature>
<feature type="transmembrane region" description="Helical" evidence="1">
    <location>
        <begin position="226"/>
        <end position="248"/>
    </location>
</feature>